<dbReference type="OrthoDB" id="9799319at2"/>
<dbReference type="InterPro" id="IPR009057">
    <property type="entry name" value="Homeodomain-like_sf"/>
</dbReference>
<evidence type="ECO:0000259" key="4">
    <source>
        <dbReference type="PROSITE" id="PS01124"/>
    </source>
</evidence>
<evidence type="ECO:0000256" key="1">
    <source>
        <dbReference type="ARBA" id="ARBA00023015"/>
    </source>
</evidence>
<sequence length="308" mass="36276">MALAVQKLNSGINVINKDFSTRKLNKNQEIVQYLNDSTLRIWYNDQNEDYETHWHNAIEIIMPVEGWYDVTISEETFHVNPGEILFIPSGSLHSLHAPETGARFVFLFDLHFLEKLNGFTSISTILGKPIVINKEDYLPVYDDIYDLFIQMRTEYFSDSDFADIVIYSRLLELFSLIGKYRISEMKLSSTRIYKQKEYIDKFNEVLEYIDEHYMENLCLESIAYKAGFSKFHFSRLFKQYTNFTFNEYLTHRRIKAASDLLARPDLSITEVSLAVGFASISTFNRIFRQVNKCTPSEYRRKHDPLHRL</sequence>
<dbReference type="PANTHER" id="PTHR43280">
    <property type="entry name" value="ARAC-FAMILY TRANSCRIPTIONAL REGULATOR"/>
    <property type="match status" value="1"/>
</dbReference>
<dbReference type="RefSeq" id="WP_081356943.1">
    <property type="nucleotide sequence ID" value="NZ_FOGJ01000004.1"/>
</dbReference>
<dbReference type="PRINTS" id="PR00032">
    <property type="entry name" value="HTHARAC"/>
</dbReference>
<dbReference type="Pfam" id="PF02311">
    <property type="entry name" value="AraC_binding"/>
    <property type="match status" value="1"/>
</dbReference>
<evidence type="ECO:0000313" key="6">
    <source>
        <dbReference type="Proteomes" id="UP000182584"/>
    </source>
</evidence>
<evidence type="ECO:0000256" key="3">
    <source>
        <dbReference type="ARBA" id="ARBA00023163"/>
    </source>
</evidence>
<dbReference type="CDD" id="cd02208">
    <property type="entry name" value="cupin_RmlC-like"/>
    <property type="match status" value="1"/>
</dbReference>
<dbReference type="PROSITE" id="PS01124">
    <property type="entry name" value="HTH_ARAC_FAMILY_2"/>
    <property type="match status" value="1"/>
</dbReference>
<dbReference type="SUPFAM" id="SSF46689">
    <property type="entry name" value="Homeodomain-like"/>
    <property type="match status" value="2"/>
</dbReference>
<accession>A0A1H9N7I1</accession>
<dbReference type="Gene3D" id="1.10.10.60">
    <property type="entry name" value="Homeodomain-like"/>
    <property type="match status" value="2"/>
</dbReference>
<evidence type="ECO:0000313" key="5">
    <source>
        <dbReference type="EMBL" id="SER31884.1"/>
    </source>
</evidence>
<keyword evidence="3" id="KW-0804">Transcription</keyword>
<name>A0A1H9N7I1_BUTFI</name>
<keyword evidence="1" id="KW-0805">Transcription regulation</keyword>
<dbReference type="GO" id="GO:0003700">
    <property type="term" value="F:DNA-binding transcription factor activity"/>
    <property type="evidence" value="ECO:0007669"/>
    <property type="project" value="InterPro"/>
</dbReference>
<dbReference type="Pfam" id="PF12833">
    <property type="entry name" value="HTH_18"/>
    <property type="match status" value="1"/>
</dbReference>
<dbReference type="InterPro" id="IPR011051">
    <property type="entry name" value="RmlC_Cupin_sf"/>
</dbReference>
<dbReference type="Gene3D" id="2.60.120.10">
    <property type="entry name" value="Jelly Rolls"/>
    <property type="match status" value="1"/>
</dbReference>
<keyword evidence="2 5" id="KW-0238">DNA-binding</keyword>
<dbReference type="Proteomes" id="UP000182584">
    <property type="component" value="Unassembled WGS sequence"/>
</dbReference>
<dbReference type="InterPro" id="IPR018062">
    <property type="entry name" value="HTH_AraC-typ_CS"/>
</dbReference>
<organism evidence="5 6">
    <name type="scientific">Butyrivibrio fibrisolvens</name>
    <dbReference type="NCBI Taxonomy" id="831"/>
    <lineage>
        <taxon>Bacteria</taxon>
        <taxon>Bacillati</taxon>
        <taxon>Bacillota</taxon>
        <taxon>Clostridia</taxon>
        <taxon>Lachnospirales</taxon>
        <taxon>Lachnospiraceae</taxon>
        <taxon>Butyrivibrio</taxon>
    </lineage>
</organism>
<dbReference type="InterPro" id="IPR018060">
    <property type="entry name" value="HTH_AraC"/>
</dbReference>
<dbReference type="InterPro" id="IPR014710">
    <property type="entry name" value="RmlC-like_jellyroll"/>
</dbReference>
<evidence type="ECO:0000256" key="2">
    <source>
        <dbReference type="ARBA" id="ARBA00023125"/>
    </source>
</evidence>
<proteinExistence type="predicted"/>
<dbReference type="PROSITE" id="PS00041">
    <property type="entry name" value="HTH_ARAC_FAMILY_1"/>
    <property type="match status" value="1"/>
</dbReference>
<dbReference type="EMBL" id="FOGJ01000004">
    <property type="protein sequence ID" value="SER31884.1"/>
    <property type="molecule type" value="Genomic_DNA"/>
</dbReference>
<reference evidence="5 6" key="1">
    <citation type="submission" date="2016-10" db="EMBL/GenBank/DDBJ databases">
        <authorList>
            <person name="de Groot N.N."/>
        </authorList>
    </citation>
    <scope>NUCLEOTIDE SEQUENCE [LARGE SCALE GENOMIC DNA]</scope>
    <source>
        <strain evidence="5 6">AR40</strain>
    </source>
</reference>
<dbReference type="AlphaFoldDB" id="A0A1H9N7I1"/>
<gene>
    <name evidence="5" type="ORF">SAMN04487884_10479</name>
</gene>
<dbReference type="SMART" id="SM00342">
    <property type="entry name" value="HTH_ARAC"/>
    <property type="match status" value="1"/>
</dbReference>
<dbReference type="GO" id="GO:0043565">
    <property type="term" value="F:sequence-specific DNA binding"/>
    <property type="evidence" value="ECO:0007669"/>
    <property type="project" value="InterPro"/>
</dbReference>
<dbReference type="InterPro" id="IPR020449">
    <property type="entry name" value="Tscrpt_reg_AraC-type_HTH"/>
</dbReference>
<dbReference type="InterPro" id="IPR003313">
    <property type="entry name" value="AraC-bd"/>
</dbReference>
<protein>
    <submittedName>
        <fullName evidence="5">AraC-type DNA-binding protein</fullName>
    </submittedName>
</protein>
<dbReference type="SUPFAM" id="SSF51182">
    <property type="entry name" value="RmlC-like cupins"/>
    <property type="match status" value="1"/>
</dbReference>
<feature type="domain" description="HTH araC/xylS-type" evidence="4">
    <location>
        <begin position="203"/>
        <end position="301"/>
    </location>
</feature>
<dbReference type="eggNOG" id="COG2207">
    <property type="taxonomic scope" value="Bacteria"/>
</dbReference>
<dbReference type="PANTHER" id="PTHR43280:SF28">
    <property type="entry name" value="HTH-TYPE TRANSCRIPTIONAL ACTIVATOR RHAS"/>
    <property type="match status" value="1"/>
</dbReference>
<dbReference type="eggNOG" id="COG1917">
    <property type="taxonomic scope" value="Bacteria"/>
</dbReference>